<evidence type="ECO:0000256" key="1">
    <source>
        <dbReference type="ARBA" id="ARBA00022737"/>
    </source>
</evidence>
<dbReference type="Pfam" id="PF00013">
    <property type="entry name" value="KH_1"/>
    <property type="match status" value="5"/>
</dbReference>
<gene>
    <name evidence="5" type="ORF">FOZ62_028259</name>
</gene>
<feature type="domain" description="K Homology" evidence="4">
    <location>
        <begin position="218"/>
        <end position="289"/>
    </location>
</feature>
<feature type="region of interest" description="Disordered" evidence="3">
    <location>
        <begin position="410"/>
        <end position="531"/>
    </location>
</feature>
<dbReference type="SUPFAM" id="SSF54791">
    <property type="entry name" value="Eukaryotic type KH-domain (KH-domain type I)"/>
    <property type="match status" value="5"/>
</dbReference>
<evidence type="ECO:0000313" key="6">
    <source>
        <dbReference type="Proteomes" id="UP000574390"/>
    </source>
</evidence>
<sequence length="747" mass="79988">VPQHCVAQIIGRGGANLTSTRNTSRCHIECDQHTKEQGYSLFHIDGNSEEDLQRAIRAIERQTKPMEPLEGEIQHVVQVPDERVGDILGPRGCVVKVIADRTGCRIDMQQRGLQRGEARACRIIGSPAEVQAGIQMVEGIRDMLIDVKALIREFEEANPNFRRDQPDNRSPSGWMSSGKGSGSWESPYGGRADYVSQAAYGGYGAQEAWSHLLPASGPIDRAVIDVPADCAGLVIGRGGENVKGLKSQCSLSECQIEKGVDQRTPRKMTLQGPATGVQAALMQLSMKTNGRIVTIVQQQYPNYQPQQQQQPMMQQQAHQGPMMQQQGYNNTGMPPPSQQPQGYSMSPVGQGMVQGGGGMDPMAQYYSQWAAYQQQVAASNQANAAAWSKYYASMGTRRLVTRDYGSRVPLEMSSSAPESSVADAGNALGESSSAPLAVDTAATDATPAESKATEPEVCINQESGTASAEAQPTPEDGKQKEVSGTEPAVDGTAGGEKRCREEGAVEATTPTEEPPTKKTATEGGERTQKTGDALERDATELQGSIAGTTPDTHAQLETNATEGKALTATPPSSADAARTPSPAAAGASVESAGRPIGPAPFPAGVDAHHWGPDAGPFRHTVKVPQHCVAQIIGRGGANLMSTRNTTRCHIECDQHTKDSGYSLFHIDAENEQDLQRGIRAIERQTKPMHPLEGEIQQVVIVPDERVGDILGPRGCVVKVISDRTGCRIDIQQRGLQRGEPRECRVVG</sequence>
<dbReference type="Gene3D" id="3.30.1370.10">
    <property type="entry name" value="K Homology domain, type 1"/>
    <property type="match status" value="5"/>
</dbReference>
<dbReference type="CDD" id="cd00105">
    <property type="entry name" value="KH-I"/>
    <property type="match status" value="5"/>
</dbReference>
<feature type="compositionally biased region" description="Polar residues" evidence="3">
    <location>
        <begin position="460"/>
        <end position="470"/>
    </location>
</feature>
<accession>A0A7J6SFN6</accession>
<dbReference type="PANTHER" id="PTHR10288">
    <property type="entry name" value="KH DOMAIN CONTAINING RNA BINDING PROTEIN"/>
    <property type="match status" value="1"/>
</dbReference>
<keyword evidence="1" id="KW-0677">Repeat</keyword>
<dbReference type="InterPro" id="IPR004087">
    <property type="entry name" value="KH_dom"/>
</dbReference>
<feature type="compositionally biased region" description="Low complexity" evidence="3">
    <location>
        <begin position="170"/>
        <end position="187"/>
    </location>
</feature>
<feature type="domain" description="K Homology" evidence="4">
    <location>
        <begin position="693"/>
        <end position="747"/>
    </location>
</feature>
<reference evidence="5 6" key="1">
    <citation type="submission" date="2020-04" db="EMBL/GenBank/DDBJ databases">
        <title>Perkinsus olseni comparative genomics.</title>
        <authorList>
            <person name="Bogema D.R."/>
        </authorList>
    </citation>
    <scope>NUCLEOTIDE SEQUENCE [LARGE SCALE GENOMIC DNA]</scope>
    <source>
        <strain evidence="5">ATCC PRA-205</strain>
    </source>
</reference>
<feature type="non-terminal residue" evidence="5">
    <location>
        <position position="747"/>
    </location>
</feature>
<organism evidence="5 6">
    <name type="scientific">Perkinsus olseni</name>
    <name type="common">Perkinsus atlanticus</name>
    <dbReference type="NCBI Taxonomy" id="32597"/>
    <lineage>
        <taxon>Eukaryota</taxon>
        <taxon>Sar</taxon>
        <taxon>Alveolata</taxon>
        <taxon>Perkinsozoa</taxon>
        <taxon>Perkinsea</taxon>
        <taxon>Perkinsida</taxon>
        <taxon>Perkinsidae</taxon>
        <taxon>Perkinsus</taxon>
    </lineage>
</organism>
<evidence type="ECO:0000256" key="3">
    <source>
        <dbReference type="SAM" id="MobiDB-lite"/>
    </source>
</evidence>
<dbReference type="PROSITE" id="PS50084">
    <property type="entry name" value="KH_TYPE_1"/>
    <property type="match status" value="5"/>
</dbReference>
<feature type="region of interest" description="Disordered" evidence="3">
    <location>
        <begin position="565"/>
        <end position="608"/>
    </location>
</feature>
<evidence type="ECO:0000313" key="5">
    <source>
        <dbReference type="EMBL" id="KAF4731455.1"/>
    </source>
</evidence>
<evidence type="ECO:0000259" key="4">
    <source>
        <dbReference type="SMART" id="SM00322"/>
    </source>
</evidence>
<feature type="region of interest" description="Disordered" evidence="3">
    <location>
        <begin position="160"/>
        <end position="187"/>
    </location>
</feature>
<keyword evidence="2" id="KW-0694">RNA-binding</keyword>
<name>A0A7J6SFN6_PEROL</name>
<dbReference type="InterPro" id="IPR036612">
    <property type="entry name" value="KH_dom_type_1_sf"/>
</dbReference>
<feature type="compositionally biased region" description="Low complexity" evidence="3">
    <location>
        <begin position="565"/>
        <end position="588"/>
    </location>
</feature>
<dbReference type="EMBL" id="JABANM010015193">
    <property type="protein sequence ID" value="KAF4731455.1"/>
    <property type="molecule type" value="Genomic_DNA"/>
</dbReference>
<dbReference type="AlphaFoldDB" id="A0A7J6SFN6"/>
<protein>
    <recommendedName>
        <fullName evidence="4">K Homology domain-containing protein</fullName>
    </recommendedName>
</protein>
<evidence type="ECO:0000256" key="2">
    <source>
        <dbReference type="PROSITE-ProRule" id="PRU00117"/>
    </source>
</evidence>
<dbReference type="InterPro" id="IPR004088">
    <property type="entry name" value="KH_dom_type_1"/>
</dbReference>
<dbReference type="Proteomes" id="UP000574390">
    <property type="component" value="Unassembled WGS sequence"/>
</dbReference>
<feature type="non-terminal residue" evidence="5">
    <location>
        <position position="1"/>
    </location>
</feature>
<comment type="caution">
    <text evidence="5">The sequence shown here is derived from an EMBL/GenBank/DDBJ whole genome shotgun (WGS) entry which is preliminary data.</text>
</comment>
<feature type="domain" description="K Homology" evidence="4">
    <location>
        <begin position="1"/>
        <end position="64"/>
    </location>
</feature>
<feature type="compositionally biased region" description="Low complexity" evidence="3">
    <location>
        <begin position="434"/>
        <end position="448"/>
    </location>
</feature>
<proteinExistence type="predicted"/>
<dbReference type="GO" id="GO:0003723">
    <property type="term" value="F:RNA binding"/>
    <property type="evidence" value="ECO:0007669"/>
    <property type="project" value="UniProtKB-UniRule"/>
</dbReference>
<feature type="domain" description="K Homology" evidence="4">
    <location>
        <begin position="615"/>
        <end position="686"/>
    </location>
</feature>
<feature type="domain" description="K Homology" evidence="4">
    <location>
        <begin position="71"/>
        <end position="142"/>
    </location>
</feature>
<dbReference type="SMART" id="SM00322">
    <property type="entry name" value="KH"/>
    <property type="match status" value="5"/>
</dbReference>
<feature type="compositionally biased region" description="Basic and acidic residues" evidence="3">
    <location>
        <begin position="514"/>
        <end position="531"/>
    </location>
</feature>